<evidence type="ECO:0000259" key="6">
    <source>
        <dbReference type="Pfam" id="PF07298"/>
    </source>
</evidence>
<sequence length="182" mass="19596">MTLLVVGILLWIGAHLFKRIMPEARASLGKKGQGLVALALVASVVLMVVGYRAAPFINVWVPPSYLVHVNNLLVLIGIWAMSPAGTKGMLLSRVRHPMLMGFRLWALAHLLVNGDQASIMLFGGLLIWGVVEVVVINRAEPDWSPRKNGSLAKDGMFFVASIVLLAVIGYVHGLVGPSPFPG</sequence>
<keyword evidence="8" id="KW-1185">Reference proteome</keyword>
<dbReference type="Proteomes" id="UP000478892">
    <property type="component" value="Unassembled WGS sequence"/>
</dbReference>
<dbReference type="RefSeq" id="WP_157021379.1">
    <property type="nucleotide sequence ID" value="NZ_WQLV01000002.1"/>
</dbReference>
<comment type="subcellular location">
    <subcellularLocation>
        <location evidence="1">Membrane</location>
        <topology evidence="1">Multi-pass membrane protein</topology>
    </subcellularLocation>
</comment>
<feature type="domain" description="NnrU" evidence="6">
    <location>
        <begin position="4"/>
        <end position="176"/>
    </location>
</feature>
<feature type="transmembrane region" description="Helical" evidence="5">
    <location>
        <begin position="119"/>
        <end position="136"/>
    </location>
</feature>
<keyword evidence="3 5" id="KW-1133">Transmembrane helix</keyword>
<gene>
    <name evidence="7" type="ORF">GO984_04515</name>
</gene>
<evidence type="ECO:0000256" key="3">
    <source>
        <dbReference type="ARBA" id="ARBA00022989"/>
    </source>
</evidence>
<dbReference type="Pfam" id="PF07298">
    <property type="entry name" value="NnrU"/>
    <property type="match status" value="1"/>
</dbReference>
<feature type="transmembrane region" description="Helical" evidence="5">
    <location>
        <begin position="32"/>
        <end position="53"/>
    </location>
</feature>
<keyword evidence="4 5" id="KW-0472">Membrane</keyword>
<evidence type="ECO:0000256" key="1">
    <source>
        <dbReference type="ARBA" id="ARBA00004141"/>
    </source>
</evidence>
<feature type="transmembrane region" description="Helical" evidence="5">
    <location>
        <begin position="156"/>
        <end position="175"/>
    </location>
</feature>
<feature type="transmembrane region" description="Helical" evidence="5">
    <location>
        <begin position="65"/>
        <end position="82"/>
    </location>
</feature>
<accession>A0A6L6WGA2</accession>
<evidence type="ECO:0000313" key="7">
    <source>
        <dbReference type="EMBL" id="MVO15067.1"/>
    </source>
</evidence>
<keyword evidence="2 5" id="KW-0812">Transmembrane</keyword>
<comment type="caution">
    <text evidence="7">The sequence shown here is derived from an EMBL/GenBank/DDBJ whole genome shotgun (WGS) entry which is preliminary data.</text>
</comment>
<evidence type="ECO:0000256" key="2">
    <source>
        <dbReference type="ARBA" id="ARBA00022692"/>
    </source>
</evidence>
<reference evidence="7 8" key="1">
    <citation type="submission" date="2019-12" db="EMBL/GenBank/DDBJ databases">
        <authorList>
            <person name="Zhang Y.-J."/>
        </authorList>
    </citation>
    <scope>NUCLEOTIDE SEQUENCE [LARGE SCALE GENOMIC DNA]</scope>
    <source>
        <strain evidence="7 8">CY05</strain>
    </source>
</reference>
<proteinExistence type="predicted"/>
<dbReference type="EMBL" id="WQLV01000002">
    <property type="protein sequence ID" value="MVO15067.1"/>
    <property type="molecule type" value="Genomic_DNA"/>
</dbReference>
<organism evidence="7 8">
    <name type="scientific">Parasedimentitalea huanghaiensis</name>
    <dbReference type="NCBI Taxonomy" id="2682100"/>
    <lineage>
        <taxon>Bacteria</taxon>
        <taxon>Pseudomonadati</taxon>
        <taxon>Pseudomonadota</taxon>
        <taxon>Alphaproteobacteria</taxon>
        <taxon>Rhodobacterales</taxon>
        <taxon>Paracoccaceae</taxon>
        <taxon>Parasedimentitalea</taxon>
    </lineage>
</organism>
<dbReference type="InterPro" id="IPR009915">
    <property type="entry name" value="NnrU_dom"/>
</dbReference>
<name>A0A6L6WGA2_9RHOB</name>
<evidence type="ECO:0000313" key="8">
    <source>
        <dbReference type="Proteomes" id="UP000478892"/>
    </source>
</evidence>
<evidence type="ECO:0000256" key="5">
    <source>
        <dbReference type="SAM" id="Phobius"/>
    </source>
</evidence>
<evidence type="ECO:0000256" key="4">
    <source>
        <dbReference type="ARBA" id="ARBA00023136"/>
    </source>
</evidence>
<dbReference type="GO" id="GO:0016020">
    <property type="term" value="C:membrane"/>
    <property type="evidence" value="ECO:0007669"/>
    <property type="project" value="UniProtKB-SubCell"/>
</dbReference>
<dbReference type="AlphaFoldDB" id="A0A6L6WGA2"/>
<protein>
    <recommendedName>
        <fullName evidence="6">NnrU domain-containing protein</fullName>
    </recommendedName>
</protein>